<evidence type="ECO:0000256" key="1">
    <source>
        <dbReference type="SAM" id="MobiDB-lite"/>
    </source>
</evidence>
<name>A0A916LCF6_MYCTX</name>
<comment type="caution">
    <text evidence="2">The sequence shown here is derived from an EMBL/GenBank/DDBJ whole genome shotgun (WGS) entry which is preliminary data.</text>
</comment>
<feature type="region of interest" description="Disordered" evidence="1">
    <location>
        <begin position="1"/>
        <end position="58"/>
    </location>
</feature>
<gene>
    <name evidence="2" type="ORF">ERS007739_02831</name>
</gene>
<feature type="compositionally biased region" description="Polar residues" evidence="1">
    <location>
        <begin position="33"/>
        <end position="44"/>
    </location>
</feature>
<dbReference type="EMBL" id="CSBK01001358">
    <property type="protein sequence ID" value="COY58339.1"/>
    <property type="molecule type" value="Genomic_DNA"/>
</dbReference>
<accession>A0A916LCF6</accession>
<protein>
    <submittedName>
        <fullName evidence="2">Uncharacterized protein</fullName>
    </submittedName>
</protein>
<reference evidence="3" key="1">
    <citation type="submission" date="2015-03" db="EMBL/GenBank/DDBJ databases">
        <authorList>
            <consortium name="Pathogen Informatics"/>
        </authorList>
    </citation>
    <scope>NUCLEOTIDE SEQUENCE [LARGE SCALE GENOMIC DNA]</scope>
    <source>
        <strain evidence="3">N09902308</strain>
    </source>
</reference>
<evidence type="ECO:0000313" key="3">
    <source>
        <dbReference type="Proteomes" id="UP000039021"/>
    </source>
</evidence>
<dbReference type="AlphaFoldDB" id="A0A916LCF6"/>
<sequence length="58" mass="6255">MVHSSWLPGTQITFANRRRSRSSDQRISSVRSATSPATISQSSGEDGYSDSATGLLPR</sequence>
<proteinExistence type="predicted"/>
<evidence type="ECO:0000313" key="2">
    <source>
        <dbReference type="EMBL" id="COY58339.1"/>
    </source>
</evidence>
<dbReference type="Proteomes" id="UP000039021">
    <property type="component" value="Unassembled WGS sequence"/>
</dbReference>
<organism evidence="2 3">
    <name type="scientific">Mycobacterium tuberculosis</name>
    <dbReference type="NCBI Taxonomy" id="1773"/>
    <lineage>
        <taxon>Bacteria</taxon>
        <taxon>Bacillati</taxon>
        <taxon>Actinomycetota</taxon>
        <taxon>Actinomycetes</taxon>
        <taxon>Mycobacteriales</taxon>
        <taxon>Mycobacteriaceae</taxon>
        <taxon>Mycobacterium</taxon>
        <taxon>Mycobacterium tuberculosis complex</taxon>
    </lineage>
</organism>